<organism evidence="1 2">
    <name type="scientific">Batillaria attramentaria</name>
    <dbReference type="NCBI Taxonomy" id="370345"/>
    <lineage>
        <taxon>Eukaryota</taxon>
        <taxon>Metazoa</taxon>
        <taxon>Spiralia</taxon>
        <taxon>Lophotrochozoa</taxon>
        <taxon>Mollusca</taxon>
        <taxon>Gastropoda</taxon>
        <taxon>Caenogastropoda</taxon>
        <taxon>Sorbeoconcha</taxon>
        <taxon>Cerithioidea</taxon>
        <taxon>Batillariidae</taxon>
        <taxon>Batillaria</taxon>
    </lineage>
</organism>
<evidence type="ECO:0000313" key="2">
    <source>
        <dbReference type="Proteomes" id="UP001519460"/>
    </source>
</evidence>
<evidence type="ECO:0000313" key="1">
    <source>
        <dbReference type="EMBL" id="KAK7450497.1"/>
    </source>
</evidence>
<protein>
    <submittedName>
        <fullName evidence="1">Uncharacterized protein</fullName>
    </submittedName>
</protein>
<reference evidence="1 2" key="1">
    <citation type="journal article" date="2023" name="Sci. Data">
        <title>Genome assembly of the Korean intertidal mud-creeper Batillaria attramentaria.</title>
        <authorList>
            <person name="Patra A.K."/>
            <person name="Ho P.T."/>
            <person name="Jun S."/>
            <person name="Lee S.J."/>
            <person name="Kim Y."/>
            <person name="Won Y.J."/>
        </authorList>
    </citation>
    <scope>NUCLEOTIDE SEQUENCE [LARGE SCALE GENOMIC DNA]</scope>
    <source>
        <strain evidence="1">Wonlab-2016</strain>
    </source>
</reference>
<comment type="caution">
    <text evidence="1">The sequence shown here is derived from an EMBL/GenBank/DDBJ whole genome shotgun (WGS) entry which is preliminary data.</text>
</comment>
<dbReference type="AlphaFoldDB" id="A0ABD0J1X3"/>
<dbReference type="Proteomes" id="UP001519460">
    <property type="component" value="Unassembled WGS sequence"/>
</dbReference>
<name>A0ABD0J1X3_9CAEN</name>
<dbReference type="EMBL" id="JACVVK020000741">
    <property type="protein sequence ID" value="KAK7450497.1"/>
    <property type="molecule type" value="Genomic_DNA"/>
</dbReference>
<gene>
    <name evidence="1" type="ORF">BaRGS_00039950</name>
</gene>
<sequence length="91" mass="9904">MAARSEEPRRVELCLFDTVALCRWHMCSRPAASEHLSLMLRESNNTNLLLICSWLADEGTAELRPAYLATPGGHREGLGAINAGSTAPPDL</sequence>
<accession>A0ABD0J1X3</accession>
<proteinExistence type="predicted"/>
<keyword evidence="2" id="KW-1185">Reference proteome</keyword>